<dbReference type="EMBL" id="WUUT01000001">
    <property type="protein sequence ID" value="MXR50267.1"/>
    <property type="molecule type" value="Genomic_DNA"/>
</dbReference>
<keyword evidence="3" id="KW-1185">Reference proteome</keyword>
<protein>
    <submittedName>
        <fullName evidence="2">Uncharacterized protein</fullName>
    </submittedName>
</protein>
<reference evidence="2 3" key="1">
    <citation type="submission" date="2019-12" db="EMBL/GenBank/DDBJ databases">
        <title>Isolation and characterization of three novel carbon monoxide-oxidizing members of Halobacteria from salione crusts and soils.</title>
        <authorList>
            <person name="Myers M.R."/>
            <person name="King G.M."/>
        </authorList>
    </citation>
    <scope>NUCLEOTIDE SEQUENCE [LARGE SCALE GENOMIC DNA]</scope>
    <source>
        <strain evidence="2 3">WSH3</strain>
    </source>
</reference>
<proteinExistence type="predicted"/>
<name>A0A6B0SYN3_9EURY</name>
<dbReference type="AlphaFoldDB" id="A0A6B0SYN3"/>
<comment type="caution">
    <text evidence="2">The sequence shown here is derived from an EMBL/GenBank/DDBJ whole genome shotgun (WGS) entry which is preliminary data.</text>
</comment>
<keyword evidence="1" id="KW-1133">Transmembrane helix</keyword>
<dbReference type="RefSeq" id="WP_159762416.1">
    <property type="nucleotide sequence ID" value="NZ_WUUT01000001.1"/>
</dbReference>
<keyword evidence="1" id="KW-0812">Transmembrane</keyword>
<sequence length="49" mass="5290">MGLFGTLRSLVVYGFALVGLATILFVLFSYGWDGGPPEVNLESPDPEED</sequence>
<evidence type="ECO:0000313" key="3">
    <source>
        <dbReference type="Proteomes" id="UP000466535"/>
    </source>
</evidence>
<gene>
    <name evidence="2" type="ORF">GRX03_01405</name>
</gene>
<keyword evidence="1" id="KW-0472">Membrane</keyword>
<accession>A0A6B0SYN3</accession>
<evidence type="ECO:0000256" key="1">
    <source>
        <dbReference type="SAM" id="Phobius"/>
    </source>
</evidence>
<dbReference type="Proteomes" id="UP000466535">
    <property type="component" value="Unassembled WGS sequence"/>
</dbReference>
<organism evidence="2 3">
    <name type="scientific">Halovenus carboxidivorans</name>
    <dbReference type="NCBI Taxonomy" id="2692199"/>
    <lineage>
        <taxon>Archaea</taxon>
        <taxon>Methanobacteriati</taxon>
        <taxon>Methanobacteriota</taxon>
        <taxon>Stenosarchaea group</taxon>
        <taxon>Halobacteria</taxon>
        <taxon>Halobacteriales</taxon>
        <taxon>Haloarculaceae</taxon>
        <taxon>Halovenus</taxon>
    </lineage>
</organism>
<evidence type="ECO:0000313" key="2">
    <source>
        <dbReference type="EMBL" id="MXR50267.1"/>
    </source>
</evidence>
<feature type="transmembrane region" description="Helical" evidence="1">
    <location>
        <begin position="12"/>
        <end position="32"/>
    </location>
</feature>